<dbReference type="InterPro" id="IPR019756">
    <property type="entry name" value="Pept_S26A_signal_pept_1_Ser-AS"/>
</dbReference>
<dbReference type="Proteomes" id="UP000007102">
    <property type="component" value="Chromosome"/>
</dbReference>
<sequence length="217" mass="24992">MEIAMQNKIVENLKSFAIALVLALIIRTFLVQSFHIPSGSMIPTLLVGDFILVDKITYHLREPDRGDVVVFHFPLNEDVYYIKRIIGVPGDKVQVIDGKVYINGKPCKYEPGGTYSYTEKGSSYKGRLFYEFLPRKEGGEKKHLILKTGGRGDNTQVFVIPKDKYLMMGDNRNNSYDSRYWGFVDRSKIVGIARIIFFSWDGEKHLPRFNRIFKLIN</sequence>
<dbReference type="KEGG" id="dte:Dester_0075"/>
<dbReference type="InterPro" id="IPR019533">
    <property type="entry name" value="Peptidase_S26"/>
</dbReference>
<evidence type="ECO:0000256" key="8">
    <source>
        <dbReference type="RuleBase" id="RU003993"/>
    </source>
</evidence>
<evidence type="ECO:0000256" key="1">
    <source>
        <dbReference type="ARBA" id="ARBA00000677"/>
    </source>
</evidence>
<dbReference type="InParanoid" id="F0S0K6"/>
<keyword evidence="12" id="KW-1185">Reference proteome</keyword>
<dbReference type="GO" id="GO:0016020">
    <property type="term" value="C:membrane"/>
    <property type="evidence" value="ECO:0007669"/>
    <property type="project" value="UniProtKB-SubCell"/>
</dbReference>
<organism evidence="11 12">
    <name type="scientific">Desulfurobacterium thermolithotrophum (strain DSM 11699 / BSA)</name>
    <dbReference type="NCBI Taxonomy" id="868864"/>
    <lineage>
        <taxon>Bacteria</taxon>
        <taxon>Pseudomonadati</taxon>
        <taxon>Aquificota</taxon>
        <taxon>Aquificia</taxon>
        <taxon>Desulfurobacteriales</taxon>
        <taxon>Desulfurobacteriaceae</taxon>
        <taxon>Desulfurobacterium</taxon>
    </lineage>
</organism>
<dbReference type="InterPro" id="IPR036286">
    <property type="entry name" value="LexA/Signal_pep-like_sf"/>
</dbReference>
<feature type="active site" evidence="7">
    <location>
        <position position="40"/>
    </location>
</feature>
<feature type="domain" description="Peptidase S26" evidence="10">
    <location>
        <begin position="10"/>
        <end position="198"/>
    </location>
</feature>
<dbReference type="PANTHER" id="PTHR43390:SF1">
    <property type="entry name" value="CHLOROPLAST PROCESSING PEPTIDASE"/>
    <property type="match status" value="1"/>
</dbReference>
<dbReference type="CDD" id="cd06530">
    <property type="entry name" value="S26_SPase_I"/>
    <property type="match status" value="1"/>
</dbReference>
<dbReference type="GO" id="GO:0006465">
    <property type="term" value="P:signal peptide processing"/>
    <property type="evidence" value="ECO:0007669"/>
    <property type="project" value="InterPro"/>
</dbReference>
<dbReference type="InterPro" id="IPR000223">
    <property type="entry name" value="Pept_S26A_signal_pept_1"/>
</dbReference>
<dbReference type="InterPro" id="IPR019757">
    <property type="entry name" value="Pept_S26A_signal_pept_1_Lys-AS"/>
</dbReference>
<keyword evidence="6 8" id="KW-0378">Hydrolase</keyword>
<evidence type="ECO:0000256" key="6">
    <source>
        <dbReference type="ARBA" id="ARBA00022801"/>
    </source>
</evidence>
<comment type="subcellular location">
    <subcellularLocation>
        <location evidence="9">Membrane</location>
        <topology evidence="9">Single-pass type II membrane protein</topology>
    </subcellularLocation>
</comment>
<dbReference type="HOGENOM" id="CLU_028723_1_3_0"/>
<dbReference type="GO" id="GO:0009003">
    <property type="term" value="F:signal peptidase activity"/>
    <property type="evidence" value="ECO:0007669"/>
    <property type="project" value="UniProtKB-EC"/>
</dbReference>
<dbReference type="InterPro" id="IPR019758">
    <property type="entry name" value="Pept_S26A_signal_pept_1_CS"/>
</dbReference>
<evidence type="ECO:0000313" key="12">
    <source>
        <dbReference type="Proteomes" id="UP000007102"/>
    </source>
</evidence>
<accession>F0S0K6</accession>
<dbReference type="EMBL" id="CP002543">
    <property type="protein sequence ID" value="ADY72734.1"/>
    <property type="molecule type" value="Genomic_DNA"/>
</dbReference>
<dbReference type="FunCoup" id="F0S0K6">
    <property type="interactions" value="266"/>
</dbReference>
<dbReference type="MEROPS" id="S26.025"/>
<proteinExistence type="inferred from homology"/>
<dbReference type="PROSITE" id="PS00760">
    <property type="entry name" value="SPASE_I_2"/>
    <property type="match status" value="1"/>
</dbReference>
<dbReference type="PRINTS" id="PR00727">
    <property type="entry name" value="LEADERPTASE"/>
</dbReference>
<feature type="active site" evidence="7">
    <location>
        <position position="83"/>
    </location>
</feature>
<dbReference type="Gene3D" id="2.10.109.10">
    <property type="entry name" value="Umud Fragment, subunit A"/>
    <property type="match status" value="1"/>
</dbReference>
<keyword evidence="5 8" id="KW-0645">Protease</keyword>
<comment type="catalytic activity">
    <reaction evidence="1 8">
        <text>Cleavage of hydrophobic, N-terminal signal or leader sequences from secreted and periplasmic proteins.</text>
        <dbReference type="EC" id="3.4.21.89"/>
    </reaction>
</comment>
<evidence type="ECO:0000259" key="10">
    <source>
        <dbReference type="Pfam" id="PF10502"/>
    </source>
</evidence>
<dbReference type="GO" id="GO:0004252">
    <property type="term" value="F:serine-type endopeptidase activity"/>
    <property type="evidence" value="ECO:0007669"/>
    <property type="project" value="InterPro"/>
</dbReference>
<evidence type="ECO:0000256" key="4">
    <source>
        <dbReference type="ARBA" id="ARBA00019232"/>
    </source>
</evidence>
<evidence type="ECO:0000256" key="7">
    <source>
        <dbReference type="PIRSR" id="PIRSR600223-1"/>
    </source>
</evidence>
<dbReference type="eggNOG" id="COG0681">
    <property type="taxonomic scope" value="Bacteria"/>
</dbReference>
<evidence type="ECO:0000256" key="5">
    <source>
        <dbReference type="ARBA" id="ARBA00022670"/>
    </source>
</evidence>
<gene>
    <name evidence="11" type="ordered locus">Dester_0075</name>
</gene>
<comment type="similarity">
    <text evidence="2 9">Belongs to the peptidase S26 family.</text>
</comment>
<reference evidence="11 12" key="1">
    <citation type="journal article" date="2011" name="Stand. Genomic Sci.">
        <title>Complete genome sequence of the thermophilic sulfur-reducer Desulfurobacterium thermolithotrophum type strain (BSA(T)) from a deep-sea hydrothermal vent.</title>
        <authorList>
            <person name="Goker M."/>
            <person name="Daligault H."/>
            <person name="Mwirichia R."/>
            <person name="Lapidus A."/>
            <person name="Lucas S."/>
            <person name="Deshpande S."/>
            <person name="Pagani I."/>
            <person name="Tapia R."/>
            <person name="Cheng J.F."/>
            <person name="Goodwin L."/>
            <person name="Pitluck S."/>
            <person name="Liolios K."/>
            <person name="Ivanova N."/>
            <person name="Mavromatis K."/>
            <person name="Mikhailova N."/>
            <person name="Pati A."/>
            <person name="Chen A."/>
            <person name="Palaniappan K."/>
            <person name="Han C."/>
            <person name="Land M."/>
            <person name="Hauser L."/>
            <person name="Pan C."/>
            <person name="Brambilla E.M."/>
            <person name="Rohde M."/>
            <person name="Spring S."/>
            <person name="Sikorski J."/>
            <person name="Wirth R."/>
            <person name="Detter J.C."/>
            <person name="Woyke T."/>
            <person name="Bristow J."/>
            <person name="Eisen J.A."/>
            <person name="Markowitz V."/>
            <person name="Hugenholtz P."/>
            <person name="Kyrpides N.C."/>
            <person name="Klenk H.P."/>
        </authorList>
    </citation>
    <scope>NUCLEOTIDE SEQUENCE [LARGE SCALE GENOMIC DNA]</scope>
    <source>
        <strain evidence="12">DSM 11699 / BSA</strain>
    </source>
</reference>
<dbReference type="EC" id="3.4.21.89" evidence="3 8"/>
<dbReference type="PANTHER" id="PTHR43390">
    <property type="entry name" value="SIGNAL PEPTIDASE I"/>
    <property type="match status" value="1"/>
</dbReference>
<dbReference type="NCBIfam" id="TIGR02227">
    <property type="entry name" value="sigpep_I_bact"/>
    <property type="match status" value="1"/>
</dbReference>
<reference evidence="12" key="2">
    <citation type="submission" date="2011-02" db="EMBL/GenBank/DDBJ databases">
        <title>The complete genome of Desulfurobacterium thermolithotrophum DSM 11699.</title>
        <authorList>
            <consortium name="US DOE Joint Genome Institute (JGI-PGF)"/>
            <person name="Lucas S."/>
            <person name="Copeland A."/>
            <person name="Lapidus A."/>
            <person name="Bruce D."/>
            <person name="Goodwin L."/>
            <person name="Pitluck S."/>
            <person name="Kyrpides N."/>
            <person name="Mavromatis K."/>
            <person name="Pagani I."/>
            <person name="Ivanova N."/>
            <person name="Mikhailova N."/>
            <person name="Daligault H."/>
            <person name="Detter J.C."/>
            <person name="Tapia R."/>
            <person name="Han C."/>
            <person name="Land M."/>
            <person name="Hauser L."/>
            <person name="Markowitz V."/>
            <person name="Cheng J.-F."/>
            <person name="Hugenholtz P."/>
            <person name="Woyke T."/>
            <person name="Wu D."/>
            <person name="Spring S."/>
            <person name="Brambilla E."/>
            <person name="Klenk H.-P."/>
            <person name="Eisen J.A."/>
        </authorList>
    </citation>
    <scope>NUCLEOTIDE SEQUENCE [LARGE SCALE GENOMIC DNA]</scope>
    <source>
        <strain evidence="12">DSM 11699 / BSA</strain>
    </source>
</reference>
<dbReference type="AlphaFoldDB" id="F0S0K6"/>
<protein>
    <recommendedName>
        <fullName evidence="4 8">Signal peptidase I</fullName>
        <ecNumber evidence="3 8">3.4.21.89</ecNumber>
    </recommendedName>
</protein>
<evidence type="ECO:0000256" key="3">
    <source>
        <dbReference type="ARBA" id="ARBA00013208"/>
    </source>
</evidence>
<name>F0S0K6_DESTD</name>
<evidence type="ECO:0000256" key="9">
    <source>
        <dbReference type="RuleBase" id="RU362042"/>
    </source>
</evidence>
<dbReference type="PROSITE" id="PS00761">
    <property type="entry name" value="SPASE_I_3"/>
    <property type="match status" value="1"/>
</dbReference>
<dbReference type="SUPFAM" id="SSF51306">
    <property type="entry name" value="LexA/Signal peptidase"/>
    <property type="match status" value="1"/>
</dbReference>
<evidence type="ECO:0000256" key="2">
    <source>
        <dbReference type="ARBA" id="ARBA00009370"/>
    </source>
</evidence>
<dbReference type="Pfam" id="PF10502">
    <property type="entry name" value="Peptidase_S26"/>
    <property type="match status" value="1"/>
</dbReference>
<dbReference type="STRING" id="868864.Dester_0075"/>
<evidence type="ECO:0000313" key="11">
    <source>
        <dbReference type="EMBL" id="ADY72734.1"/>
    </source>
</evidence>
<dbReference type="PROSITE" id="PS00501">
    <property type="entry name" value="SPASE_I_1"/>
    <property type="match status" value="1"/>
</dbReference>